<dbReference type="RefSeq" id="WP_155450513.1">
    <property type="nucleotide sequence ID" value="NZ_WNKT01000028.1"/>
</dbReference>
<dbReference type="Gene3D" id="6.20.330.10">
    <property type="match status" value="1"/>
</dbReference>
<keyword evidence="8 10" id="KW-1133">Transmembrane helix</keyword>
<dbReference type="PANTHER" id="PTHR42987:SF4">
    <property type="entry name" value="PROTEASE SOHB-RELATED"/>
    <property type="match status" value="1"/>
</dbReference>
<dbReference type="InterPro" id="IPR047272">
    <property type="entry name" value="S49_SppA_C"/>
</dbReference>
<evidence type="ECO:0000256" key="10">
    <source>
        <dbReference type="SAM" id="Phobius"/>
    </source>
</evidence>
<gene>
    <name evidence="13" type="primary">sohB</name>
    <name evidence="13" type="ORF">GJ668_12645</name>
</gene>
<keyword evidence="14" id="KW-1185">Reference proteome</keyword>
<sequence>MLELFFESLIDYLFFLAKTLTLLAGIAVLIVLALRARSSGGLQREQLEITDLKERYRSLSYALKEISLSEKEYKAFLKEERKREKEREKRVDQEQRRLFIIEFNGDIRASEVSALRVLVTTLLQEAREGDQVLVRLDNAGGMVSEHGLAASQLARLRAKGIPLTVAVDKVAASGGYLMACVADRIIAAPFAVIGSIGVLAELPNFHRLLERYGVDFELHTAGEYKRTLTLFGENTDEGRQKLREQLEETHRLFKTFVSEYRPSLELERVATGEYWHGQRAVDLGLVDAIQTSDDFILEAGAKMELLKLKYRAHKKPIERLVASVRGVLDRVLAAASRL</sequence>
<evidence type="ECO:0000256" key="6">
    <source>
        <dbReference type="ARBA" id="ARBA00022801"/>
    </source>
</evidence>
<evidence type="ECO:0000259" key="12">
    <source>
        <dbReference type="Pfam" id="PF08496"/>
    </source>
</evidence>
<feature type="domain" description="Peptidase S49 N-terminal proteobacteria" evidence="12">
    <location>
        <begin position="7"/>
        <end position="153"/>
    </location>
</feature>
<dbReference type="GO" id="GO:0005886">
    <property type="term" value="C:plasma membrane"/>
    <property type="evidence" value="ECO:0007669"/>
    <property type="project" value="UniProtKB-SubCell"/>
</dbReference>
<dbReference type="SUPFAM" id="SSF52096">
    <property type="entry name" value="ClpP/crotonase"/>
    <property type="match status" value="1"/>
</dbReference>
<dbReference type="InterPro" id="IPR029045">
    <property type="entry name" value="ClpP/crotonase-like_dom_sf"/>
</dbReference>
<dbReference type="Pfam" id="PF08496">
    <property type="entry name" value="Peptidase_S49_N"/>
    <property type="match status" value="1"/>
</dbReference>
<dbReference type="OrthoDB" id="5614232at2"/>
<comment type="subcellular location">
    <subcellularLocation>
        <location evidence="1">Cell membrane</location>
    </subcellularLocation>
</comment>
<reference evidence="13 14" key="1">
    <citation type="submission" date="2019-11" db="EMBL/GenBank/DDBJ databases">
        <title>Whole-genome sequence of the anaerobic purple sulfur bacterium Allochromatium palmeri DSM 15591.</title>
        <authorList>
            <person name="Kyndt J.A."/>
            <person name="Meyer T.E."/>
        </authorList>
    </citation>
    <scope>NUCLEOTIDE SEQUENCE [LARGE SCALE GENOMIC DNA]</scope>
    <source>
        <strain evidence="13 14">DSM 15591</strain>
    </source>
</reference>
<evidence type="ECO:0000256" key="3">
    <source>
        <dbReference type="ARBA" id="ARBA00022475"/>
    </source>
</evidence>
<dbReference type="EC" id="3.4.21.-" evidence="13"/>
<dbReference type="NCBIfam" id="NF008745">
    <property type="entry name" value="PRK11778.1"/>
    <property type="match status" value="1"/>
</dbReference>
<dbReference type="InterPro" id="IPR013703">
    <property type="entry name" value="Peptidase_S49_N_proteobac"/>
</dbReference>
<keyword evidence="6 13" id="KW-0378">Hydrolase</keyword>
<dbReference type="Proteomes" id="UP000434044">
    <property type="component" value="Unassembled WGS sequence"/>
</dbReference>
<evidence type="ECO:0000313" key="13">
    <source>
        <dbReference type="EMBL" id="MTW21937.1"/>
    </source>
</evidence>
<evidence type="ECO:0000256" key="9">
    <source>
        <dbReference type="ARBA" id="ARBA00023136"/>
    </source>
</evidence>
<evidence type="ECO:0000256" key="2">
    <source>
        <dbReference type="ARBA" id="ARBA00008683"/>
    </source>
</evidence>
<evidence type="ECO:0000256" key="5">
    <source>
        <dbReference type="ARBA" id="ARBA00022692"/>
    </source>
</evidence>
<feature type="transmembrane region" description="Helical" evidence="10">
    <location>
        <begin position="12"/>
        <end position="34"/>
    </location>
</feature>
<proteinExistence type="inferred from homology"/>
<evidence type="ECO:0000256" key="7">
    <source>
        <dbReference type="ARBA" id="ARBA00022825"/>
    </source>
</evidence>
<evidence type="ECO:0000256" key="4">
    <source>
        <dbReference type="ARBA" id="ARBA00022670"/>
    </source>
</evidence>
<protein>
    <submittedName>
        <fullName evidence="13">Protease SohB</fullName>
        <ecNumber evidence="13">3.4.21.-</ecNumber>
    </submittedName>
</protein>
<dbReference type="PANTHER" id="PTHR42987">
    <property type="entry name" value="PEPTIDASE S49"/>
    <property type="match status" value="1"/>
</dbReference>
<comment type="similarity">
    <text evidence="2">Belongs to the peptidase S49 family.</text>
</comment>
<evidence type="ECO:0000256" key="8">
    <source>
        <dbReference type="ARBA" id="ARBA00022989"/>
    </source>
</evidence>
<dbReference type="AlphaFoldDB" id="A0A6N8EHF8"/>
<evidence type="ECO:0000313" key="14">
    <source>
        <dbReference type="Proteomes" id="UP000434044"/>
    </source>
</evidence>
<dbReference type="EMBL" id="WNKT01000028">
    <property type="protein sequence ID" value="MTW21937.1"/>
    <property type="molecule type" value="Genomic_DNA"/>
</dbReference>
<evidence type="ECO:0000256" key="1">
    <source>
        <dbReference type="ARBA" id="ARBA00004236"/>
    </source>
</evidence>
<organism evidence="13 14">
    <name type="scientific">Allochromatium palmeri</name>
    <dbReference type="NCBI Taxonomy" id="231048"/>
    <lineage>
        <taxon>Bacteria</taxon>
        <taxon>Pseudomonadati</taxon>
        <taxon>Pseudomonadota</taxon>
        <taxon>Gammaproteobacteria</taxon>
        <taxon>Chromatiales</taxon>
        <taxon>Chromatiaceae</taxon>
        <taxon>Allochromatium</taxon>
    </lineage>
</organism>
<keyword evidence="4 13" id="KW-0645">Protease</keyword>
<keyword evidence="3" id="KW-1003">Cell membrane</keyword>
<evidence type="ECO:0000259" key="11">
    <source>
        <dbReference type="Pfam" id="PF01343"/>
    </source>
</evidence>
<dbReference type="Gene3D" id="3.90.226.10">
    <property type="entry name" value="2-enoyl-CoA Hydratase, Chain A, domain 1"/>
    <property type="match status" value="1"/>
</dbReference>
<dbReference type="GO" id="GO:0006508">
    <property type="term" value="P:proteolysis"/>
    <property type="evidence" value="ECO:0007669"/>
    <property type="project" value="UniProtKB-KW"/>
</dbReference>
<dbReference type="Pfam" id="PF01343">
    <property type="entry name" value="Peptidase_S49"/>
    <property type="match status" value="1"/>
</dbReference>
<dbReference type="CDD" id="cd07023">
    <property type="entry name" value="S49_Sppa_N_C"/>
    <property type="match status" value="1"/>
</dbReference>
<keyword evidence="9 10" id="KW-0472">Membrane</keyword>
<dbReference type="GO" id="GO:0004252">
    <property type="term" value="F:serine-type endopeptidase activity"/>
    <property type="evidence" value="ECO:0007669"/>
    <property type="project" value="InterPro"/>
</dbReference>
<keyword evidence="5 10" id="KW-0812">Transmembrane</keyword>
<feature type="domain" description="Peptidase S49" evidence="11">
    <location>
        <begin position="156"/>
        <end position="302"/>
    </location>
</feature>
<keyword evidence="7" id="KW-0720">Serine protease</keyword>
<dbReference type="InterPro" id="IPR002142">
    <property type="entry name" value="Peptidase_S49"/>
</dbReference>
<comment type="caution">
    <text evidence="13">The sequence shown here is derived from an EMBL/GenBank/DDBJ whole genome shotgun (WGS) entry which is preliminary data.</text>
</comment>
<name>A0A6N8EHF8_9GAMM</name>
<accession>A0A6N8EHF8</accession>